<comment type="caution">
    <text evidence="3">The sequence shown here is derived from an EMBL/GenBank/DDBJ whole genome shotgun (WGS) entry which is preliminary data.</text>
</comment>
<sequence length="131" mass="15030">MVDNNKEKVNSAENNDNSVSPEVLEEAKVYLAEEKAAEAREFIRDEEIKADGKFLHYTKVILSGILDQIFVIALALVVFGIFDLALRVFGYRVALREEVFMIIYVISNILYYPILQEVLHGKTLGKKFIFR</sequence>
<keyword evidence="2" id="KW-0812">Transmembrane</keyword>
<evidence type="ECO:0008006" key="5">
    <source>
        <dbReference type="Google" id="ProtNLM"/>
    </source>
</evidence>
<organism evidence="3 4">
    <name type="scientific">Clostridium saudiense</name>
    <dbReference type="NCBI Taxonomy" id="1414720"/>
    <lineage>
        <taxon>Bacteria</taxon>
        <taxon>Bacillati</taxon>
        <taxon>Bacillota</taxon>
        <taxon>Clostridia</taxon>
        <taxon>Eubacteriales</taxon>
        <taxon>Clostridiaceae</taxon>
        <taxon>Clostridium</taxon>
    </lineage>
</organism>
<evidence type="ECO:0000313" key="4">
    <source>
        <dbReference type="Proteomes" id="UP000767334"/>
    </source>
</evidence>
<proteinExistence type="predicted"/>
<evidence type="ECO:0000313" key="3">
    <source>
        <dbReference type="EMBL" id="MBM6818615.1"/>
    </source>
</evidence>
<evidence type="ECO:0000256" key="1">
    <source>
        <dbReference type="SAM" id="MobiDB-lite"/>
    </source>
</evidence>
<feature type="compositionally biased region" description="Basic and acidic residues" evidence="1">
    <location>
        <begin position="1"/>
        <end position="10"/>
    </location>
</feature>
<feature type="region of interest" description="Disordered" evidence="1">
    <location>
        <begin position="1"/>
        <end position="21"/>
    </location>
</feature>
<reference evidence="3 4" key="1">
    <citation type="journal article" date="2021" name="Sci. Rep.">
        <title>The distribution of antibiotic resistance genes in chicken gut microbiota commensals.</title>
        <authorList>
            <person name="Juricova H."/>
            <person name="Matiasovicova J."/>
            <person name="Kubasova T."/>
            <person name="Cejkova D."/>
            <person name="Rychlik I."/>
        </authorList>
    </citation>
    <scope>NUCLEOTIDE SEQUENCE [LARGE SCALE GENOMIC DNA]</scope>
    <source>
        <strain evidence="3 4">An435</strain>
    </source>
</reference>
<feature type="transmembrane region" description="Helical" evidence="2">
    <location>
        <begin position="65"/>
        <end position="86"/>
    </location>
</feature>
<keyword evidence="2" id="KW-0472">Membrane</keyword>
<accession>A0ABS2FDJ3</accession>
<feature type="compositionally biased region" description="Polar residues" evidence="1">
    <location>
        <begin position="11"/>
        <end position="20"/>
    </location>
</feature>
<name>A0ABS2FDJ3_9CLOT</name>
<feature type="transmembrane region" description="Helical" evidence="2">
    <location>
        <begin position="98"/>
        <end position="115"/>
    </location>
</feature>
<protein>
    <recommendedName>
        <fullName evidence="5">RDD family protein</fullName>
    </recommendedName>
</protein>
<dbReference type="RefSeq" id="WP_148321521.1">
    <property type="nucleotide sequence ID" value="NZ_JACJLL010000017.1"/>
</dbReference>
<dbReference type="Proteomes" id="UP000767334">
    <property type="component" value="Unassembled WGS sequence"/>
</dbReference>
<gene>
    <name evidence="3" type="ORF">H6A19_04530</name>
</gene>
<evidence type="ECO:0000256" key="2">
    <source>
        <dbReference type="SAM" id="Phobius"/>
    </source>
</evidence>
<dbReference type="EMBL" id="JACJLL010000017">
    <property type="protein sequence ID" value="MBM6818615.1"/>
    <property type="molecule type" value="Genomic_DNA"/>
</dbReference>
<keyword evidence="2" id="KW-1133">Transmembrane helix</keyword>
<keyword evidence="4" id="KW-1185">Reference proteome</keyword>